<proteinExistence type="predicted"/>
<name>A0ABY3M747_9FLAO</name>
<comment type="caution">
    <text evidence="2">The sequence shown here is derived from an EMBL/GenBank/DDBJ whole genome shotgun (WGS) entry which is preliminary data.</text>
</comment>
<reference evidence="2 3" key="1">
    <citation type="submission" date="2019-08" db="EMBL/GenBank/DDBJ databases">
        <title>Genomes of Antarctic Bizionia species.</title>
        <authorList>
            <person name="Bowman J.P."/>
        </authorList>
    </citation>
    <scope>NUCLEOTIDE SEQUENCE [LARGE SCALE GENOMIC DNA]</scope>
    <source>
        <strain evidence="2 3">IC164</strain>
    </source>
</reference>
<accession>A0ABY3M747</accession>
<evidence type="ECO:0000256" key="1">
    <source>
        <dbReference type="SAM" id="SignalP"/>
    </source>
</evidence>
<dbReference type="EMBL" id="VSKN01000035">
    <property type="protein sequence ID" value="TYC08442.1"/>
    <property type="molecule type" value="Genomic_DNA"/>
</dbReference>
<organism evidence="2 3">
    <name type="scientific">Bizionia gelidisalsuginis</name>
    <dbReference type="NCBI Taxonomy" id="291188"/>
    <lineage>
        <taxon>Bacteria</taxon>
        <taxon>Pseudomonadati</taxon>
        <taxon>Bacteroidota</taxon>
        <taxon>Flavobacteriia</taxon>
        <taxon>Flavobacteriales</taxon>
        <taxon>Flavobacteriaceae</taxon>
        <taxon>Bizionia</taxon>
    </lineage>
</organism>
<dbReference type="Pfam" id="PF19765">
    <property type="entry name" value="DUF6252"/>
    <property type="match status" value="1"/>
</dbReference>
<keyword evidence="3" id="KW-1185">Reference proteome</keyword>
<evidence type="ECO:0000313" key="2">
    <source>
        <dbReference type="EMBL" id="TYC08442.1"/>
    </source>
</evidence>
<dbReference type="RefSeq" id="WP_148381613.1">
    <property type="nucleotide sequence ID" value="NZ_VSKN01000035.1"/>
</dbReference>
<protein>
    <recommendedName>
        <fullName evidence="4">DUF5689 domain-containing protein</fullName>
    </recommendedName>
</protein>
<feature type="chain" id="PRO_5045542618" description="DUF5689 domain-containing protein" evidence="1">
    <location>
        <begin position="19"/>
        <end position="350"/>
    </location>
</feature>
<feature type="signal peptide" evidence="1">
    <location>
        <begin position="1"/>
        <end position="18"/>
    </location>
</feature>
<keyword evidence="1" id="KW-0732">Signal</keyword>
<evidence type="ECO:0008006" key="4">
    <source>
        <dbReference type="Google" id="ProtNLM"/>
    </source>
</evidence>
<evidence type="ECO:0000313" key="3">
    <source>
        <dbReference type="Proteomes" id="UP000323621"/>
    </source>
</evidence>
<dbReference type="Proteomes" id="UP000323621">
    <property type="component" value="Unassembled WGS sequence"/>
</dbReference>
<gene>
    <name evidence="2" type="ORF">ES677_14395</name>
</gene>
<dbReference type="PROSITE" id="PS51257">
    <property type="entry name" value="PROKAR_LIPOPROTEIN"/>
    <property type="match status" value="1"/>
</dbReference>
<sequence>MKKLVVLVLSMVTLLSCGDDLEFKTPSFEAKKDGNLFEAVTYKANIVENGQLTITGSDNYETVTLAVNGALPGDYDVQTSSASATLLDINGMLWSTENTPDPDVHVYPASGIITIKEVNVVEGYVSGAFYFNAYNSSGMTSVTMNEGFFHKVPLVGGVVGDPDMPAITCQTATAAAQVTAQNLAVSDPAADGYTALCNNHKLALITKQNACGDLSGDIQAEIDALDCTAVATPVSGAITVTVGTLPKTFDENMTVDVNGNTVSVSAEDAGSSDWISFDVEQGQTGANIISNFTIHLISSDYYPANNAAGIFTSEITANSTTDINGTFSGPVESDAGGDVSLTSGVIDIAF</sequence>
<dbReference type="InterPro" id="IPR046219">
    <property type="entry name" value="DUF6252"/>
</dbReference>